<feature type="compositionally biased region" description="Polar residues" evidence="1">
    <location>
        <begin position="132"/>
        <end position="142"/>
    </location>
</feature>
<evidence type="ECO:0000313" key="3">
    <source>
        <dbReference type="Proteomes" id="UP001172630"/>
    </source>
</evidence>
<name>A0ABT7KSG8_9HYPH</name>
<feature type="region of interest" description="Disordered" evidence="1">
    <location>
        <begin position="125"/>
        <end position="153"/>
    </location>
</feature>
<reference evidence="2" key="1">
    <citation type="submission" date="2023-06" db="EMBL/GenBank/DDBJ databases">
        <title>Phylogenetic Diversity of Rhizobium strains.</title>
        <authorList>
            <person name="Moura F.T."/>
            <person name="Helene L.C.F."/>
            <person name="Hungria M."/>
        </authorList>
    </citation>
    <scope>NUCLEOTIDE SEQUENCE</scope>
    <source>
        <strain evidence="2">CCGE524</strain>
    </source>
</reference>
<dbReference type="RefSeq" id="WP_285884301.1">
    <property type="nucleotide sequence ID" value="NZ_JARFYN010000083.1"/>
</dbReference>
<sequence>MGGGMVARLNRYSVLCGAFCGIIALALVGCSTPEEKAAFAKRQQPPQAVVVKSAQGKPVDEGNTQQHYKDGYPSFNAPPTAANVQINDQQAADLVKQLTALGTQRKDGTISEAEYQKRVAEMRKLAAEHGQDTLSQIQQESPPTGKPPVQTQN</sequence>
<keyword evidence="3" id="KW-1185">Reference proteome</keyword>
<comment type="caution">
    <text evidence="2">The sequence shown here is derived from an EMBL/GenBank/DDBJ whole genome shotgun (WGS) entry which is preliminary data.</text>
</comment>
<proteinExistence type="predicted"/>
<accession>A0ABT7KSG8</accession>
<evidence type="ECO:0000256" key="1">
    <source>
        <dbReference type="SAM" id="MobiDB-lite"/>
    </source>
</evidence>
<protein>
    <recommendedName>
        <fullName evidence="4">SHOCT domain-containing protein</fullName>
    </recommendedName>
</protein>
<evidence type="ECO:0000313" key="2">
    <source>
        <dbReference type="EMBL" id="MDL2410438.1"/>
    </source>
</evidence>
<dbReference type="Proteomes" id="UP001172630">
    <property type="component" value="Unassembled WGS sequence"/>
</dbReference>
<gene>
    <name evidence="2" type="ORF">PY650_33600</name>
</gene>
<feature type="region of interest" description="Disordered" evidence="1">
    <location>
        <begin position="43"/>
        <end position="80"/>
    </location>
</feature>
<evidence type="ECO:0008006" key="4">
    <source>
        <dbReference type="Google" id="ProtNLM"/>
    </source>
</evidence>
<organism evidence="2 3">
    <name type="scientific">Rhizobium calliandrae</name>
    <dbReference type="NCBI Taxonomy" id="1312182"/>
    <lineage>
        <taxon>Bacteria</taxon>
        <taxon>Pseudomonadati</taxon>
        <taxon>Pseudomonadota</taxon>
        <taxon>Alphaproteobacteria</taxon>
        <taxon>Hyphomicrobiales</taxon>
        <taxon>Rhizobiaceae</taxon>
        <taxon>Rhizobium/Agrobacterium group</taxon>
        <taxon>Rhizobium</taxon>
    </lineage>
</organism>
<dbReference type="EMBL" id="JARFYN010000083">
    <property type="protein sequence ID" value="MDL2410438.1"/>
    <property type="molecule type" value="Genomic_DNA"/>
</dbReference>